<sequence>METFYTTRLHPFVSLNASSVESLFNEESILSLLVVIGSSLSLVGLVFAFITYSLFSDLRNLSGTALMNLLAALFMTQLLYVFGVGGITDNELCIALAFSLQYSRLCVQFWLLVMTNHMFNHFRTNLNLVTAVENKPNNRFMWYSIIGWGVPAMFLGIGIYLHYEFVDENLIELKHQNCWHKSLTKYKTCLKLRICLVIRKSIVVEKNVCECTEKGQSEPDRITQIALVLVFTNIVSVLAKFFHSEWLWLLYNFVQSLQGIIISVLVTCNCRIIKIYSRSFSKRPAKCIATSRTNIASEAQKLLKMSSSISKSSSLQLLTLEASPYAV</sequence>
<feature type="domain" description="G-protein coupled receptors family 2 profile 2" evidence="6">
    <location>
        <begin position="30"/>
        <end position="179"/>
    </location>
</feature>
<evidence type="ECO:0000313" key="7">
    <source>
        <dbReference type="Proteomes" id="UP000192223"/>
    </source>
</evidence>
<dbReference type="RefSeq" id="XP_025832726.1">
    <property type="nucleotide sequence ID" value="XM_025976941.1"/>
</dbReference>
<evidence type="ECO:0000259" key="6">
    <source>
        <dbReference type="PROSITE" id="PS50261"/>
    </source>
</evidence>
<keyword evidence="3 5" id="KW-1133">Transmembrane helix</keyword>
<organism evidence="7 8">
    <name type="scientific">Agrilus planipennis</name>
    <name type="common">Emerald ash borer</name>
    <name type="synonym">Agrilus marcopoli</name>
    <dbReference type="NCBI Taxonomy" id="224129"/>
    <lineage>
        <taxon>Eukaryota</taxon>
        <taxon>Metazoa</taxon>
        <taxon>Ecdysozoa</taxon>
        <taxon>Arthropoda</taxon>
        <taxon>Hexapoda</taxon>
        <taxon>Insecta</taxon>
        <taxon>Pterygota</taxon>
        <taxon>Neoptera</taxon>
        <taxon>Endopterygota</taxon>
        <taxon>Coleoptera</taxon>
        <taxon>Polyphaga</taxon>
        <taxon>Elateriformia</taxon>
        <taxon>Buprestoidea</taxon>
        <taxon>Buprestidae</taxon>
        <taxon>Agrilinae</taxon>
        <taxon>Agrilus</taxon>
    </lineage>
</organism>
<comment type="subcellular location">
    <subcellularLocation>
        <location evidence="1">Membrane</location>
        <topology evidence="1">Multi-pass membrane protein</topology>
    </subcellularLocation>
</comment>
<feature type="transmembrane region" description="Helical" evidence="5">
    <location>
        <begin position="67"/>
        <end position="88"/>
    </location>
</feature>
<dbReference type="AlphaFoldDB" id="A0A7F5R9T1"/>
<evidence type="ECO:0000256" key="1">
    <source>
        <dbReference type="ARBA" id="ARBA00004141"/>
    </source>
</evidence>
<dbReference type="InterPro" id="IPR000832">
    <property type="entry name" value="GPCR_2_secretin-like"/>
</dbReference>
<dbReference type="GO" id="GO:0016020">
    <property type="term" value="C:membrane"/>
    <property type="evidence" value="ECO:0007669"/>
    <property type="project" value="UniProtKB-SubCell"/>
</dbReference>
<evidence type="ECO:0000256" key="4">
    <source>
        <dbReference type="ARBA" id="ARBA00023136"/>
    </source>
</evidence>
<dbReference type="KEGG" id="apln:108740815"/>
<dbReference type="Gene3D" id="1.20.1070.10">
    <property type="entry name" value="Rhodopsin 7-helix transmembrane proteins"/>
    <property type="match status" value="1"/>
</dbReference>
<keyword evidence="7" id="KW-1185">Reference proteome</keyword>
<evidence type="ECO:0000256" key="3">
    <source>
        <dbReference type="ARBA" id="ARBA00022989"/>
    </source>
</evidence>
<evidence type="ECO:0000256" key="2">
    <source>
        <dbReference type="ARBA" id="ARBA00022692"/>
    </source>
</evidence>
<dbReference type="GeneID" id="108740815"/>
<feature type="transmembrane region" description="Helical" evidence="5">
    <location>
        <begin position="246"/>
        <end position="266"/>
    </location>
</feature>
<dbReference type="InParanoid" id="A0A7F5R9T1"/>
<feature type="transmembrane region" description="Helical" evidence="5">
    <location>
        <begin position="29"/>
        <end position="55"/>
    </location>
</feature>
<dbReference type="PRINTS" id="PR00249">
    <property type="entry name" value="GPCRSECRETIN"/>
</dbReference>
<evidence type="ECO:0000256" key="5">
    <source>
        <dbReference type="SAM" id="Phobius"/>
    </source>
</evidence>
<dbReference type="GO" id="GO:0004930">
    <property type="term" value="F:G protein-coupled receptor activity"/>
    <property type="evidence" value="ECO:0007669"/>
    <property type="project" value="InterPro"/>
</dbReference>
<dbReference type="OrthoDB" id="6134459at2759"/>
<feature type="transmembrane region" description="Helical" evidence="5">
    <location>
        <begin position="140"/>
        <end position="163"/>
    </location>
</feature>
<dbReference type="Proteomes" id="UP000192223">
    <property type="component" value="Unplaced"/>
</dbReference>
<proteinExistence type="predicted"/>
<evidence type="ECO:0000313" key="8">
    <source>
        <dbReference type="RefSeq" id="XP_025832726.1"/>
    </source>
</evidence>
<dbReference type="PROSITE" id="PS50261">
    <property type="entry name" value="G_PROTEIN_RECEP_F2_4"/>
    <property type="match status" value="1"/>
</dbReference>
<dbReference type="InterPro" id="IPR017981">
    <property type="entry name" value="GPCR_2-like_7TM"/>
</dbReference>
<dbReference type="PANTHER" id="PTHR45902">
    <property type="entry name" value="LATROPHILIN RECEPTOR-LIKE PROTEIN A"/>
    <property type="match status" value="1"/>
</dbReference>
<dbReference type="PANTHER" id="PTHR45902:SF2">
    <property type="entry name" value="G-PROTEIN COUPLED RECEPTORS FAMILY 2 PROFILE 2 DOMAIN-CONTAINING PROTEIN"/>
    <property type="match status" value="1"/>
</dbReference>
<feature type="transmembrane region" description="Helical" evidence="5">
    <location>
        <begin position="94"/>
        <end position="119"/>
    </location>
</feature>
<gene>
    <name evidence="8" type="primary">LOC108740815</name>
</gene>
<protein>
    <submittedName>
        <fullName evidence="8">Vasoactive intestinal polypeptide receptor 1-like</fullName>
    </submittedName>
</protein>
<reference evidence="8" key="1">
    <citation type="submission" date="2025-08" db="UniProtKB">
        <authorList>
            <consortium name="RefSeq"/>
        </authorList>
    </citation>
    <scope>IDENTIFICATION</scope>
    <source>
        <tissue evidence="8">Entire body</tissue>
    </source>
</reference>
<dbReference type="InterPro" id="IPR053231">
    <property type="entry name" value="GPCR_LN-TM7"/>
</dbReference>
<dbReference type="GO" id="GO:0007166">
    <property type="term" value="P:cell surface receptor signaling pathway"/>
    <property type="evidence" value="ECO:0007669"/>
    <property type="project" value="InterPro"/>
</dbReference>
<keyword evidence="4 5" id="KW-0472">Membrane</keyword>
<dbReference type="Pfam" id="PF00002">
    <property type="entry name" value="7tm_2"/>
    <property type="match status" value="1"/>
</dbReference>
<keyword evidence="2 5" id="KW-0812">Transmembrane</keyword>
<feature type="transmembrane region" description="Helical" evidence="5">
    <location>
        <begin position="222"/>
        <end position="239"/>
    </location>
</feature>
<accession>A0A7F5R9T1</accession>
<name>A0A7F5R9T1_AGRPL</name>